<dbReference type="Gene3D" id="2.60.120.1440">
    <property type="match status" value="1"/>
</dbReference>
<keyword evidence="1" id="KW-1133">Transmembrane helix</keyword>
<dbReference type="PANTHER" id="PTHR30273:SF2">
    <property type="entry name" value="PROTEIN FECR"/>
    <property type="match status" value="1"/>
</dbReference>
<feature type="domain" description="Protein FecR C-terminal" evidence="3">
    <location>
        <begin position="257"/>
        <end position="321"/>
    </location>
</feature>
<feature type="transmembrane region" description="Helical" evidence="1">
    <location>
        <begin position="85"/>
        <end position="106"/>
    </location>
</feature>
<evidence type="ECO:0000259" key="3">
    <source>
        <dbReference type="Pfam" id="PF16344"/>
    </source>
</evidence>
<dbReference type="STRING" id="655355.SAMN05216283_105161"/>
<evidence type="ECO:0000313" key="4">
    <source>
        <dbReference type="EMBL" id="SFF38115.1"/>
    </source>
</evidence>
<keyword evidence="5" id="KW-1185">Reference proteome</keyword>
<gene>
    <name evidence="4" type="ORF">SAMN05216283_105161</name>
</gene>
<dbReference type="InterPro" id="IPR032508">
    <property type="entry name" value="FecR_C"/>
</dbReference>
<proteinExistence type="predicted"/>
<name>A0A1I2I724_9BACT</name>
<dbReference type="PANTHER" id="PTHR30273">
    <property type="entry name" value="PERIPLASMIC SIGNAL SENSOR AND SIGMA FACTOR ACTIVATOR FECR-RELATED"/>
    <property type="match status" value="1"/>
</dbReference>
<accession>A0A1I2I724</accession>
<reference evidence="4 5" key="1">
    <citation type="submission" date="2016-10" db="EMBL/GenBank/DDBJ databases">
        <authorList>
            <person name="de Groot N.N."/>
        </authorList>
    </citation>
    <scope>NUCLEOTIDE SEQUENCE [LARGE SCALE GENOMIC DNA]</scope>
    <source>
        <strain evidence="4 5">CGMCC 1.9156</strain>
    </source>
</reference>
<dbReference type="EMBL" id="FONW01000005">
    <property type="protein sequence ID" value="SFF38115.1"/>
    <property type="molecule type" value="Genomic_DNA"/>
</dbReference>
<keyword evidence="1" id="KW-0812">Transmembrane</keyword>
<organism evidence="4 5">
    <name type="scientific">Sunxiuqinia elliptica</name>
    <dbReference type="NCBI Taxonomy" id="655355"/>
    <lineage>
        <taxon>Bacteria</taxon>
        <taxon>Pseudomonadati</taxon>
        <taxon>Bacteroidota</taxon>
        <taxon>Bacteroidia</taxon>
        <taxon>Marinilabiliales</taxon>
        <taxon>Prolixibacteraceae</taxon>
        <taxon>Sunxiuqinia</taxon>
    </lineage>
</organism>
<dbReference type="InterPro" id="IPR006860">
    <property type="entry name" value="FecR"/>
</dbReference>
<dbReference type="GO" id="GO:0016989">
    <property type="term" value="F:sigma factor antagonist activity"/>
    <property type="evidence" value="ECO:0007669"/>
    <property type="project" value="TreeGrafter"/>
</dbReference>
<evidence type="ECO:0000259" key="2">
    <source>
        <dbReference type="Pfam" id="PF04773"/>
    </source>
</evidence>
<evidence type="ECO:0000313" key="5">
    <source>
        <dbReference type="Proteomes" id="UP000198964"/>
    </source>
</evidence>
<dbReference type="AlphaFoldDB" id="A0A1I2I724"/>
<dbReference type="InterPro" id="IPR012373">
    <property type="entry name" value="Ferrdict_sens_TM"/>
</dbReference>
<dbReference type="Pfam" id="PF04773">
    <property type="entry name" value="FecR"/>
    <property type="match status" value="1"/>
</dbReference>
<dbReference type="Gene3D" id="3.55.50.30">
    <property type="match status" value="1"/>
</dbReference>
<dbReference type="RefSeq" id="WP_093920069.1">
    <property type="nucleotide sequence ID" value="NZ_FONW01000005.1"/>
</dbReference>
<protein>
    <submittedName>
        <fullName evidence="4">FecR family protein</fullName>
    </submittedName>
</protein>
<dbReference type="PIRSF" id="PIRSF018266">
    <property type="entry name" value="FecR"/>
    <property type="match status" value="1"/>
</dbReference>
<feature type="domain" description="FecR protein" evidence="2">
    <location>
        <begin position="118"/>
        <end position="212"/>
    </location>
</feature>
<dbReference type="Pfam" id="PF16344">
    <property type="entry name" value="FecR_C"/>
    <property type="match status" value="1"/>
</dbReference>
<keyword evidence="1" id="KW-0472">Membrane</keyword>
<sequence length="338" mass="39432">MSEKKIDRERLRRFVNGNYSRTDYKQVKQHFQSGADENLREELKEHWEGLSANQPLNGGLEVMLERFRKNHIKKSEAKGKSILRYYQRIAAVLFIPVLLAASLWIFRTTKYQENIMATIHSPAGARTEFVLPDGSKGWLNGGSQLTYPVVFSEHRDVELEGEAYFEVVHRSQQKFRVKTKALTVQVLGTSFNVAAYADESAVNVILQEGKVQILNTEDQLTYTMNPDEKFELDLLKNEATVSQVDASSYTSWTKGFLRFDGEPLSEVVKKLSRWYHVDFEIRDKRLQDYNFKATFKDEQLDEILRLISLTTPLKYRIEERKLNKQGTYMKKKIIIEWQ</sequence>
<evidence type="ECO:0000256" key="1">
    <source>
        <dbReference type="SAM" id="Phobius"/>
    </source>
</evidence>
<dbReference type="Proteomes" id="UP000198964">
    <property type="component" value="Unassembled WGS sequence"/>
</dbReference>